<evidence type="ECO:0000313" key="6">
    <source>
        <dbReference type="Proteomes" id="UP000887565"/>
    </source>
</evidence>
<dbReference type="OMA" id="MENCPLL"/>
<dbReference type="InterPro" id="IPR035500">
    <property type="entry name" value="NHR-like_dom_sf"/>
</dbReference>
<dbReference type="InterPro" id="IPR001723">
    <property type="entry name" value="Nuclear_hrmn_rcpt"/>
</dbReference>
<evidence type="ECO:0000256" key="4">
    <source>
        <dbReference type="SAM" id="MobiDB-lite"/>
    </source>
</evidence>
<evidence type="ECO:0000256" key="1">
    <source>
        <dbReference type="ARBA" id="ARBA00023015"/>
    </source>
</evidence>
<dbReference type="PRINTS" id="PR00398">
    <property type="entry name" value="STRDHORMONER"/>
</dbReference>
<name>A0A915L156_ROMCU</name>
<feature type="compositionally biased region" description="Basic and acidic residues" evidence="4">
    <location>
        <begin position="25"/>
        <end position="41"/>
    </location>
</feature>
<feature type="compositionally biased region" description="Low complexity" evidence="4">
    <location>
        <begin position="177"/>
        <end position="188"/>
    </location>
</feature>
<feature type="region of interest" description="Disordered" evidence="4">
    <location>
        <begin position="146"/>
        <end position="203"/>
    </location>
</feature>
<dbReference type="Proteomes" id="UP000887565">
    <property type="component" value="Unplaced"/>
</dbReference>
<dbReference type="PANTHER" id="PTHR24083">
    <property type="entry name" value="NUCLEAR HORMONE RECEPTOR"/>
    <property type="match status" value="1"/>
</dbReference>
<evidence type="ECO:0000313" key="7">
    <source>
        <dbReference type="WBParaSite" id="nRc.2.0.1.t44206-RA"/>
    </source>
</evidence>
<sequence length="418" mass="45256">MDEKGSDDGALDFSSTSSVAGSLAEEEKHHHNHDSEGHESDTPALQKKIKFEAITVHKAMQKGMLVSVNSPIFSPLHAAHPSATANGVQDGGQQQGRQKRSGSASPALTCVVCNDVSSGKHYGILASPSGRGPDSIDRHSINEETATLKHSPSSSNSGGNANGSGVGDFCARRRDSSSSLYSPSKSAAGPTVEGRGANGCYKDGGDSPSSAAVASSLTSNDADAFYDTSARLLYMAVKWAKNLPSFTSSSYKDQVILLEENWSDLFLLSLFQWSSNMENCPLLLSPPCLNHSTTTPVAQTSNSQHFETDLRYLNDLFNRFHCLTLSSAEFACLKAVVLFRPGLKDAQQIEYLQDQALNMLAQHVRVQHQPIFPLRFGKLLTLIVSLKLMNSSKIESIFFDKTTANKPMEKLLCDMYKN</sequence>
<dbReference type="SUPFAM" id="SSF48508">
    <property type="entry name" value="Nuclear receptor ligand-binding domain"/>
    <property type="match status" value="1"/>
</dbReference>
<dbReference type="WBParaSite" id="nRc.2.0.1.t44206-RA">
    <property type="protein sequence ID" value="nRc.2.0.1.t44206-RA"/>
    <property type="gene ID" value="nRc.2.0.1.g44206"/>
</dbReference>
<organism evidence="6 7">
    <name type="scientific">Romanomermis culicivorax</name>
    <name type="common">Nematode worm</name>
    <dbReference type="NCBI Taxonomy" id="13658"/>
    <lineage>
        <taxon>Eukaryota</taxon>
        <taxon>Metazoa</taxon>
        <taxon>Ecdysozoa</taxon>
        <taxon>Nematoda</taxon>
        <taxon>Enoplea</taxon>
        <taxon>Dorylaimia</taxon>
        <taxon>Mermithida</taxon>
        <taxon>Mermithoidea</taxon>
        <taxon>Mermithidae</taxon>
        <taxon>Romanomermis</taxon>
    </lineage>
</organism>
<evidence type="ECO:0000256" key="2">
    <source>
        <dbReference type="ARBA" id="ARBA00023163"/>
    </source>
</evidence>
<feature type="region of interest" description="Disordered" evidence="4">
    <location>
        <begin position="1"/>
        <end position="45"/>
    </location>
</feature>
<proteinExistence type="predicted"/>
<dbReference type="PROSITE" id="PS51843">
    <property type="entry name" value="NR_LBD"/>
    <property type="match status" value="1"/>
</dbReference>
<dbReference type="Pfam" id="PF00104">
    <property type="entry name" value="Hormone_recep"/>
    <property type="match status" value="1"/>
</dbReference>
<dbReference type="AlphaFoldDB" id="A0A915L156"/>
<evidence type="ECO:0000256" key="3">
    <source>
        <dbReference type="ARBA" id="ARBA00023170"/>
    </source>
</evidence>
<protein>
    <submittedName>
        <fullName evidence="7">NR LBD domain-containing protein</fullName>
    </submittedName>
</protein>
<dbReference type="InterPro" id="IPR050274">
    <property type="entry name" value="Nuclear_hormone_rcpt_NR2"/>
</dbReference>
<dbReference type="SMART" id="SM00430">
    <property type="entry name" value="HOLI"/>
    <property type="match status" value="1"/>
</dbReference>
<keyword evidence="1" id="KW-0805">Transcription regulation</keyword>
<dbReference type="InterPro" id="IPR000536">
    <property type="entry name" value="Nucl_hrmn_rcpt_lig-bd"/>
</dbReference>
<reference evidence="7" key="1">
    <citation type="submission" date="2022-11" db="UniProtKB">
        <authorList>
            <consortium name="WormBaseParasite"/>
        </authorList>
    </citation>
    <scope>IDENTIFICATION</scope>
</reference>
<keyword evidence="2" id="KW-0804">Transcription</keyword>
<feature type="region of interest" description="Disordered" evidence="4">
    <location>
        <begin position="77"/>
        <end position="105"/>
    </location>
</feature>
<dbReference type="Gene3D" id="1.10.565.10">
    <property type="entry name" value="Retinoid X Receptor"/>
    <property type="match status" value="1"/>
</dbReference>
<evidence type="ECO:0000259" key="5">
    <source>
        <dbReference type="PROSITE" id="PS51843"/>
    </source>
</evidence>
<feature type="domain" description="NR LBD" evidence="5">
    <location>
        <begin position="150"/>
        <end position="418"/>
    </location>
</feature>
<keyword evidence="3" id="KW-0675">Receptor</keyword>
<accession>A0A915L156</accession>
<keyword evidence="6" id="KW-1185">Reference proteome</keyword>